<protein>
    <submittedName>
        <fullName evidence="4">Uncharacterized protein C20orf96 homolog</fullName>
    </submittedName>
</protein>
<dbReference type="CTD" id="103188630"/>
<dbReference type="OMA" id="CNHEDFL"/>
<dbReference type="AlphaFoldDB" id="A0A9F5ISP4"/>
<dbReference type="KEGG" id="pbi:112542380"/>
<dbReference type="RefSeq" id="XP_025030819.1">
    <property type="nucleotide sequence ID" value="XM_025175051.1"/>
</dbReference>
<feature type="coiled-coil region" evidence="1">
    <location>
        <begin position="235"/>
        <end position="324"/>
    </location>
</feature>
<organism evidence="3 4">
    <name type="scientific">Python bivittatus</name>
    <name type="common">Burmese python</name>
    <name type="synonym">Python molurus bivittatus</name>
    <dbReference type="NCBI Taxonomy" id="176946"/>
    <lineage>
        <taxon>Eukaryota</taxon>
        <taxon>Metazoa</taxon>
        <taxon>Chordata</taxon>
        <taxon>Craniata</taxon>
        <taxon>Vertebrata</taxon>
        <taxon>Euteleostomi</taxon>
        <taxon>Lepidosauria</taxon>
        <taxon>Squamata</taxon>
        <taxon>Bifurcata</taxon>
        <taxon>Unidentata</taxon>
        <taxon>Episquamata</taxon>
        <taxon>Toxicofera</taxon>
        <taxon>Serpentes</taxon>
        <taxon>Henophidia</taxon>
        <taxon>Pythonidae</taxon>
        <taxon>Python</taxon>
    </lineage>
</organism>
<evidence type="ECO:0000313" key="3">
    <source>
        <dbReference type="Proteomes" id="UP000695026"/>
    </source>
</evidence>
<reference evidence="4" key="1">
    <citation type="submission" date="2025-08" db="UniProtKB">
        <authorList>
            <consortium name="RefSeq"/>
        </authorList>
    </citation>
    <scope>IDENTIFICATION</scope>
    <source>
        <tissue evidence="4">Liver</tissue>
    </source>
</reference>
<dbReference type="Pfam" id="PF15397">
    <property type="entry name" value="DUF4618"/>
    <property type="match status" value="1"/>
</dbReference>
<dbReference type="PANTHER" id="PTHR28574:SF1">
    <property type="entry name" value="RIKEN CDNA 6820408C15 GENE"/>
    <property type="match status" value="1"/>
</dbReference>
<evidence type="ECO:0000256" key="2">
    <source>
        <dbReference type="SAM" id="MobiDB-lite"/>
    </source>
</evidence>
<proteinExistence type="predicted"/>
<evidence type="ECO:0000256" key="1">
    <source>
        <dbReference type="SAM" id="Coils"/>
    </source>
</evidence>
<evidence type="ECO:0000313" key="4">
    <source>
        <dbReference type="RefSeq" id="XP_025030819.1"/>
    </source>
</evidence>
<dbReference type="Proteomes" id="UP000695026">
    <property type="component" value="Unplaced"/>
</dbReference>
<keyword evidence="3" id="KW-1185">Reference proteome</keyword>
<dbReference type="GeneID" id="112542380"/>
<accession>A0A9F5ISP4</accession>
<gene>
    <name evidence="4" type="primary">CUNH20orf96</name>
</gene>
<name>A0A9F5ISP4_PYTBI</name>
<dbReference type="OrthoDB" id="10003267at2759"/>
<feature type="region of interest" description="Disordered" evidence="2">
    <location>
        <begin position="59"/>
        <end position="93"/>
    </location>
</feature>
<dbReference type="InterPro" id="IPR029236">
    <property type="entry name" value="DUF4618"/>
</dbReference>
<feature type="compositionally biased region" description="Basic and acidic residues" evidence="2">
    <location>
        <begin position="59"/>
        <end position="69"/>
    </location>
</feature>
<dbReference type="PANTHER" id="PTHR28574">
    <property type="entry name" value="RIKEN CDNA 6820408C15"/>
    <property type="match status" value="1"/>
</dbReference>
<keyword evidence="1" id="KW-0175">Coiled coil</keyword>
<sequence>MSARNQGLVPKRIISSLKQTDYNQWQREQTPRGQKLRLFLPPAISAVLKEEDKKSLQKIKDKRSAERKAPGMGLKVTSSSRQKLGWQPVRTKDKAKTDTLENIKILQRLSKSKMASLEELKHHSHVLLEKNQDLVEEIQEIEADSAKHARSLLQQYDMFGRIIATLRDSNQNQVGVARAELEAVEKMVEKNMGKLDLELKRVSTKVHTFQEEVNVLRTYMDKEYPLKAVQISSLLRSIRNLSEEQQDELEDTEDLAKRFLETLAGKAREEQERILQTVADKTLLQYQDGLEQMHRNNMELKKQIETQKEIIEDLVKEIKELHKSIIMLHQSLGDPRDVIFPDVLLRRPRCTPDMEVILNIPTDEDFPL</sequence>